<dbReference type="Proteomes" id="UP001138681">
    <property type="component" value="Unassembled WGS sequence"/>
</dbReference>
<protein>
    <submittedName>
        <fullName evidence="1">Transposase</fullName>
    </submittedName>
</protein>
<comment type="caution">
    <text evidence="1">The sequence shown here is derived from an EMBL/GenBank/DDBJ whole genome shotgun (WGS) entry which is preliminary data.</text>
</comment>
<organism evidence="1 2">
    <name type="scientific">Erythrobacter crassostreae</name>
    <dbReference type="NCBI Taxonomy" id="2828328"/>
    <lineage>
        <taxon>Bacteria</taxon>
        <taxon>Pseudomonadati</taxon>
        <taxon>Pseudomonadota</taxon>
        <taxon>Alphaproteobacteria</taxon>
        <taxon>Sphingomonadales</taxon>
        <taxon>Erythrobacteraceae</taxon>
        <taxon>Erythrobacter/Porphyrobacter group</taxon>
        <taxon>Erythrobacter</taxon>
    </lineage>
</organism>
<keyword evidence="2" id="KW-1185">Reference proteome</keyword>
<dbReference type="EMBL" id="JAGSPC010000001">
    <property type="protein sequence ID" value="MBV7259532.1"/>
    <property type="molecule type" value="Genomic_DNA"/>
</dbReference>
<evidence type="ECO:0000313" key="2">
    <source>
        <dbReference type="Proteomes" id="UP001138681"/>
    </source>
</evidence>
<name>A0A9X1F3R9_9SPHN</name>
<evidence type="ECO:0000313" key="1">
    <source>
        <dbReference type="EMBL" id="MBV7259532.1"/>
    </source>
</evidence>
<reference evidence="1" key="1">
    <citation type="submission" date="2021-04" db="EMBL/GenBank/DDBJ databases">
        <authorList>
            <person name="Pira H."/>
            <person name="Risdian C."/>
            <person name="Wink J."/>
        </authorList>
    </citation>
    <scope>NUCLEOTIDE SEQUENCE</scope>
    <source>
        <strain evidence="1">WH158</strain>
    </source>
</reference>
<dbReference type="AlphaFoldDB" id="A0A9X1F3R9"/>
<proteinExistence type="predicted"/>
<dbReference type="RefSeq" id="WP_218404750.1">
    <property type="nucleotide sequence ID" value="NZ_JAGSPC010000001.1"/>
</dbReference>
<sequence length="298" mass="33195">MPLLLENSSTESCSLQECIEALSICEFDPRDPESTAVAADWLRRLTNNREFLADMLIDRLAGRTQGEVDSGYGPQAIVLSPKRGNTFLRANIWPAEHDLCFRNSGAKSFVYGEPHDHNFSFLTSGYCGPGYRSDYFEYDYEAVTGFSGESASLKFIERSALNEGKLMLYRAHRDVHSQLPPESLSVSLNVMHVDPAQGWFDQYAFDQERRLVTKVLSPNATEAFLRLAVGMGTGEALDFADWVGRSHPSDRLRLASFEARAARSIDAAEEDALWRSGELGGGNMVAQIAKKRRALLRA</sequence>
<accession>A0A9X1F3R9</accession>
<gene>
    <name evidence="1" type="ORF">KCG46_08095</name>
</gene>